<sequence>MNDDLPPFARELLRRRNQNLNQNLNSFSQSLPKPLYPKQNSSNFNDPYYSPEEAAEIAELRSIIADLEQQIADLNSKKRSADHLKNALDNEINNTSELRSQLGKINDAIKENQNKAEAFSEQVAQLQSFIDNKQQLIDTKNGMIDKLNDAYQQLKLDYDNEMRKSSDQIAELNQLRVQIAELNDEASVLRSQKRAQPPPQQSQFNSVSNNNDNFFNFQENPIPFAGNTKNKLDDFRFSQPSAEHFDFPENPIPTPDFDSFEKANISDNFDQNQISPPVRASPVHAALYDSIRFDDDSDIKKNDQPNPGIDLNMTPNEMKKSLTEMQARKNEIESFLNKSPPKNITIAEARREKMKNESELAELEQKIAKIRLALKGY</sequence>
<comment type="caution">
    <text evidence="4">The sequence shown here is derived from an EMBL/GenBank/DDBJ whole genome shotgun (WGS) entry which is preliminary data.</text>
</comment>
<organism evidence="4 5">
    <name type="scientific">Tritrichomonas musculus</name>
    <dbReference type="NCBI Taxonomy" id="1915356"/>
    <lineage>
        <taxon>Eukaryota</taxon>
        <taxon>Metamonada</taxon>
        <taxon>Parabasalia</taxon>
        <taxon>Tritrichomonadida</taxon>
        <taxon>Tritrichomonadidae</taxon>
        <taxon>Tritrichomonas</taxon>
    </lineage>
</organism>
<dbReference type="EMBL" id="JAPFFF010000009">
    <property type="protein sequence ID" value="KAK8882917.1"/>
    <property type="molecule type" value="Genomic_DNA"/>
</dbReference>
<feature type="coiled-coil region" evidence="1">
    <location>
        <begin position="57"/>
        <end position="101"/>
    </location>
</feature>
<feature type="region of interest" description="Disordered" evidence="2">
    <location>
        <begin position="243"/>
        <end position="262"/>
    </location>
</feature>
<feature type="domain" description="Enkurin" evidence="3">
    <location>
        <begin position="312"/>
        <end position="370"/>
    </location>
</feature>
<evidence type="ECO:0000256" key="2">
    <source>
        <dbReference type="SAM" id="MobiDB-lite"/>
    </source>
</evidence>
<evidence type="ECO:0000256" key="1">
    <source>
        <dbReference type="SAM" id="Coils"/>
    </source>
</evidence>
<proteinExistence type="predicted"/>
<keyword evidence="1" id="KW-0175">Coiled coil</keyword>
<accession>A0ABR2JXE5</accession>
<feature type="region of interest" description="Disordered" evidence="2">
    <location>
        <begin position="189"/>
        <end position="208"/>
    </location>
</feature>
<dbReference type="Pfam" id="PF13864">
    <property type="entry name" value="Enkurin"/>
    <property type="match status" value="1"/>
</dbReference>
<evidence type="ECO:0000313" key="5">
    <source>
        <dbReference type="Proteomes" id="UP001470230"/>
    </source>
</evidence>
<reference evidence="4 5" key="1">
    <citation type="submission" date="2024-04" db="EMBL/GenBank/DDBJ databases">
        <title>Tritrichomonas musculus Genome.</title>
        <authorList>
            <person name="Alves-Ferreira E."/>
            <person name="Grigg M."/>
            <person name="Lorenzi H."/>
            <person name="Galac M."/>
        </authorList>
    </citation>
    <scope>NUCLEOTIDE SEQUENCE [LARGE SCALE GENOMIC DNA]</scope>
    <source>
        <strain evidence="4 5">EAF2021</strain>
    </source>
</reference>
<dbReference type="PANTHER" id="PTHR43941:SF1">
    <property type="entry name" value="STRUCTURAL MAINTENANCE OF CHROMOSOMES PROTEIN 2"/>
    <property type="match status" value="1"/>
</dbReference>
<evidence type="ECO:0000259" key="3">
    <source>
        <dbReference type="Pfam" id="PF13864"/>
    </source>
</evidence>
<feature type="coiled-coil region" evidence="1">
    <location>
        <begin position="344"/>
        <end position="373"/>
    </location>
</feature>
<keyword evidence="5" id="KW-1185">Reference proteome</keyword>
<dbReference type="PANTHER" id="PTHR43941">
    <property type="entry name" value="STRUCTURAL MAINTENANCE OF CHROMOSOMES PROTEIN 2"/>
    <property type="match status" value="1"/>
</dbReference>
<name>A0ABR2JXE5_9EUKA</name>
<gene>
    <name evidence="4" type="ORF">M9Y10_045562</name>
</gene>
<dbReference type="InterPro" id="IPR027012">
    <property type="entry name" value="Enkurin_dom"/>
</dbReference>
<evidence type="ECO:0000313" key="4">
    <source>
        <dbReference type="EMBL" id="KAK8882917.1"/>
    </source>
</evidence>
<protein>
    <recommendedName>
        <fullName evidence="3">Enkurin domain-containing protein</fullName>
    </recommendedName>
</protein>
<feature type="region of interest" description="Disordered" evidence="2">
    <location>
        <begin position="296"/>
        <end position="315"/>
    </location>
</feature>
<dbReference type="Proteomes" id="UP001470230">
    <property type="component" value="Unassembled WGS sequence"/>
</dbReference>